<dbReference type="Proteomes" id="UP001193081">
    <property type="component" value="Unassembled WGS sequence"/>
</dbReference>
<dbReference type="EMBL" id="SIJK02000068">
    <property type="protein sequence ID" value="MBP1468412.1"/>
    <property type="molecule type" value="Genomic_DNA"/>
</dbReference>
<protein>
    <submittedName>
        <fullName evidence="2">SUMF1/EgtB/PvdO family nonheme iron enzyme</fullName>
    </submittedName>
</protein>
<dbReference type="InterPro" id="IPR051043">
    <property type="entry name" value="Sulfatase_Mod_Factor_Kinase"/>
</dbReference>
<dbReference type="Pfam" id="PF03781">
    <property type="entry name" value="FGE-sulfatase"/>
    <property type="match status" value="1"/>
</dbReference>
<evidence type="ECO:0000259" key="1">
    <source>
        <dbReference type="Pfam" id="PF03781"/>
    </source>
</evidence>
<reference evidence="2 3" key="1">
    <citation type="submission" date="2021-03" db="EMBL/GenBank/DDBJ databases">
        <authorList>
            <person name="Grouzdev D.S."/>
        </authorList>
    </citation>
    <scope>NUCLEOTIDE SEQUENCE [LARGE SCALE GENOMIC DNA]</scope>
    <source>
        <strain evidence="2 3">M50-1</strain>
    </source>
</reference>
<proteinExistence type="predicted"/>
<comment type="caution">
    <text evidence="2">The sequence shown here is derived from an EMBL/GenBank/DDBJ whole genome shotgun (WGS) entry which is preliminary data.</text>
</comment>
<gene>
    <name evidence="2" type="ORF">EYB53_022055</name>
</gene>
<name>A0ABS4DG41_9CHLR</name>
<dbReference type="PANTHER" id="PTHR23150:SF19">
    <property type="entry name" value="FORMYLGLYCINE-GENERATING ENZYME"/>
    <property type="match status" value="1"/>
</dbReference>
<organism evidence="2 3">
    <name type="scientific">Candidatus Chloroploca mongolica</name>
    <dbReference type="NCBI Taxonomy" id="2528176"/>
    <lineage>
        <taxon>Bacteria</taxon>
        <taxon>Bacillati</taxon>
        <taxon>Chloroflexota</taxon>
        <taxon>Chloroflexia</taxon>
        <taxon>Chloroflexales</taxon>
        <taxon>Chloroflexineae</taxon>
        <taxon>Oscillochloridaceae</taxon>
        <taxon>Candidatus Chloroploca</taxon>
    </lineage>
</organism>
<evidence type="ECO:0000313" key="3">
    <source>
        <dbReference type="Proteomes" id="UP001193081"/>
    </source>
</evidence>
<dbReference type="SUPFAM" id="SSF56436">
    <property type="entry name" value="C-type lectin-like"/>
    <property type="match status" value="1"/>
</dbReference>
<dbReference type="InterPro" id="IPR042095">
    <property type="entry name" value="SUMF_sf"/>
</dbReference>
<dbReference type="Gene3D" id="3.90.1580.10">
    <property type="entry name" value="paralog of FGE (formylglycine-generating enzyme)"/>
    <property type="match status" value="1"/>
</dbReference>
<keyword evidence="3" id="KW-1185">Reference proteome</keyword>
<sequence length="288" mass="31969">MIPVSTAAWRTEIQRRTTVFGAPEGYFCVVRAGTYRIGGWEPGAASAKLAVPAFWMARVPITVAQFAAFMEAGGYRTPDWWTRAGWQWRQRSKRTEPYSWDQPGYRAPTQPVVGIVWYEARAYCTWLTAALRSSLPDGLAVRLPTEAEWEVAAAYDADGRRHPFPWGEAPLTPERAVYGGDAHGHAHPARVGSCPTGAAACGALDLVGNAWELTTSAYDDYPAQANRGTERFTDKDSVPWRGGSWFQNRTNVRCGARYWIRPNHWSGGQGFRVVAAPLVRTDVLNSVF</sequence>
<dbReference type="InterPro" id="IPR016187">
    <property type="entry name" value="CTDL_fold"/>
</dbReference>
<accession>A0ABS4DG41</accession>
<dbReference type="PANTHER" id="PTHR23150">
    <property type="entry name" value="SULFATASE MODIFYING FACTOR 1, 2"/>
    <property type="match status" value="1"/>
</dbReference>
<feature type="domain" description="Sulfatase-modifying factor enzyme-like" evidence="1">
    <location>
        <begin position="29"/>
        <end position="274"/>
    </location>
</feature>
<evidence type="ECO:0000313" key="2">
    <source>
        <dbReference type="EMBL" id="MBP1468412.1"/>
    </source>
</evidence>
<dbReference type="InterPro" id="IPR005532">
    <property type="entry name" value="SUMF_dom"/>
</dbReference>